<organism evidence="3 4">
    <name type="scientific">Sinisalibacter lacisalsi</name>
    <dbReference type="NCBI Taxonomy" id="1526570"/>
    <lineage>
        <taxon>Bacteria</taxon>
        <taxon>Pseudomonadati</taxon>
        <taxon>Pseudomonadota</taxon>
        <taxon>Alphaproteobacteria</taxon>
        <taxon>Rhodobacterales</taxon>
        <taxon>Roseobacteraceae</taxon>
        <taxon>Sinisalibacter</taxon>
    </lineage>
</organism>
<dbReference type="EMBL" id="BMGI01000006">
    <property type="protein sequence ID" value="GGD46857.1"/>
    <property type="molecule type" value="Genomic_DNA"/>
</dbReference>
<evidence type="ECO:0000256" key="1">
    <source>
        <dbReference type="SAM" id="MobiDB-lite"/>
    </source>
</evidence>
<sequence length="278" mass="29805">MALTPLDHAHADMMEDPDDDAARLKFYQRLADTTLFVLLSKEPEGEVLDPEVLEIDNKETANIERFALAFDTEDRLGAFAADYRNEPLPYAALPGRVVAQAIAGQGVGLALNLDVAVSSIMLPAAAMDWLADTLANEPTEGEASLIAIAPPFGLPDGLIEGLEEKLVSAAGLASHAVFVKGTYSDDREGWLLAFIDAQPGAEQALARATHEALIFSGTDLASVDVAFFAANDPICEHLDHMGLRYEFPDPEAGERDDDGYEEIHPAPGSDPAKPPILK</sequence>
<dbReference type="Proteomes" id="UP000617355">
    <property type="component" value="Unassembled WGS sequence"/>
</dbReference>
<proteinExistence type="predicted"/>
<name>A0ABQ1QWU5_9RHOB</name>
<evidence type="ECO:0000313" key="4">
    <source>
        <dbReference type="Proteomes" id="UP000617355"/>
    </source>
</evidence>
<protein>
    <recommendedName>
        <fullName evidence="2">SseB protein N-terminal domain-containing protein</fullName>
    </recommendedName>
</protein>
<feature type="domain" description="SseB protein N-terminal" evidence="2">
    <location>
        <begin position="17"/>
        <end position="118"/>
    </location>
</feature>
<gene>
    <name evidence="3" type="ORF">GCM10011358_33260</name>
</gene>
<evidence type="ECO:0000259" key="2">
    <source>
        <dbReference type="Pfam" id="PF07179"/>
    </source>
</evidence>
<dbReference type="RefSeq" id="WP_308418955.1">
    <property type="nucleotide sequence ID" value="NZ_BMGI01000006.1"/>
</dbReference>
<dbReference type="InterPro" id="IPR009839">
    <property type="entry name" value="SseB_N"/>
</dbReference>
<dbReference type="Pfam" id="PF07179">
    <property type="entry name" value="SseB"/>
    <property type="match status" value="1"/>
</dbReference>
<evidence type="ECO:0000313" key="3">
    <source>
        <dbReference type="EMBL" id="GGD46857.1"/>
    </source>
</evidence>
<comment type="caution">
    <text evidence="3">The sequence shown here is derived from an EMBL/GenBank/DDBJ whole genome shotgun (WGS) entry which is preliminary data.</text>
</comment>
<reference evidence="4" key="1">
    <citation type="journal article" date="2019" name="Int. J. Syst. Evol. Microbiol.">
        <title>The Global Catalogue of Microorganisms (GCM) 10K type strain sequencing project: providing services to taxonomists for standard genome sequencing and annotation.</title>
        <authorList>
            <consortium name="The Broad Institute Genomics Platform"/>
            <consortium name="The Broad Institute Genome Sequencing Center for Infectious Disease"/>
            <person name="Wu L."/>
            <person name="Ma J."/>
        </authorList>
    </citation>
    <scope>NUCLEOTIDE SEQUENCE [LARGE SCALE GENOMIC DNA]</scope>
    <source>
        <strain evidence="4">CGMCC 1.12922</strain>
    </source>
</reference>
<feature type="region of interest" description="Disordered" evidence="1">
    <location>
        <begin position="246"/>
        <end position="278"/>
    </location>
</feature>
<accession>A0ABQ1QWU5</accession>
<feature type="compositionally biased region" description="Acidic residues" evidence="1">
    <location>
        <begin position="248"/>
        <end position="260"/>
    </location>
</feature>
<keyword evidence="4" id="KW-1185">Reference proteome</keyword>